<dbReference type="CDD" id="cd06662">
    <property type="entry name" value="SURF1"/>
    <property type="match status" value="1"/>
</dbReference>
<evidence type="ECO:0000256" key="3">
    <source>
        <dbReference type="ARBA" id="ARBA00022692"/>
    </source>
</evidence>
<feature type="transmembrane region" description="Helical" evidence="6">
    <location>
        <begin position="217"/>
        <end position="236"/>
    </location>
</feature>
<dbReference type="PROSITE" id="PS50895">
    <property type="entry name" value="SURF1"/>
    <property type="match status" value="1"/>
</dbReference>
<evidence type="ECO:0000256" key="2">
    <source>
        <dbReference type="ARBA" id="ARBA00007165"/>
    </source>
</evidence>
<dbReference type="Proteomes" id="UP000581206">
    <property type="component" value="Unassembled WGS sequence"/>
</dbReference>
<feature type="region of interest" description="Disordered" evidence="7">
    <location>
        <begin position="245"/>
        <end position="288"/>
    </location>
</feature>
<evidence type="ECO:0000256" key="6">
    <source>
        <dbReference type="RuleBase" id="RU363076"/>
    </source>
</evidence>
<dbReference type="InterPro" id="IPR045214">
    <property type="entry name" value="Surf1/Surf4"/>
</dbReference>
<dbReference type="PANTHER" id="PTHR23427">
    <property type="entry name" value="SURFEIT LOCUS PROTEIN"/>
    <property type="match status" value="1"/>
</dbReference>
<protein>
    <recommendedName>
        <fullName evidence="6">SURF1-like protein</fullName>
    </recommendedName>
</protein>
<accession>A0A7X6KV11</accession>
<evidence type="ECO:0000256" key="1">
    <source>
        <dbReference type="ARBA" id="ARBA00004370"/>
    </source>
</evidence>
<proteinExistence type="inferred from homology"/>
<comment type="caution">
    <text evidence="8">The sequence shown here is derived from an EMBL/GenBank/DDBJ whole genome shotgun (WGS) entry which is preliminary data.</text>
</comment>
<evidence type="ECO:0000313" key="9">
    <source>
        <dbReference type="Proteomes" id="UP000581206"/>
    </source>
</evidence>
<gene>
    <name evidence="8" type="ORF">HGA03_06625</name>
</gene>
<keyword evidence="9" id="KW-1185">Reference proteome</keyword>
<dbReference type="EMBL" id="JAAXOX010000002">
    <property type="protein sequence ID" value="NKY22340.1"/>
    <property type="molecule type" value="Genomic_DNA"/>
</dbReference>
<keyword evidence="6" id="KW-1003">Cell membrane</keyword>
<comment type="similarity">
    <text evidence="2 6">Belongs to the SURF1 family.</text>
</comment>
<organism evidence="8 9">
    <name type="scientific">Cellulomonas denverensis</name>
    <dbReference type="NCBI Taxonomy" id="264297"/>
    <lineage>
        <taxon>Bacteria</taxon>
        <taxon>Bacillati</taxon>
        <taxon>Actinomycetota</taxon>
        <taxon>Actinomycetes</taxon>
        <taxon>Micrococcales</taxon>
        <taxon>Cellulomonadaceae</taxon>
        <taxon>Cellulomonas</taxon>
    </lineage>
</organism>
<comment type="caution">
    <text evidence="6">Lacks conserved residue(s) required for the propagation of feature annotation.</text>
</comment>
<sequence>MTLSPATRRAIGLVLLSVVLATACAFLGRWQWNRHVARDAAIQLVQDNYHADPVPLAELVPTVDDQLDPGLVWHPVTVTGHYDPDGTVLLRNRPVNSQPGFHVLVPLVQDDGTVLVVDRGWVAWDSDASAEVTVPEPPTGEVTVTVRLRPQETASTRGAPDGQVQAINVGQVLDAAGLSDAQAYPVYGALVTENPAAGTALGALPTPSTDPGSHLSYAFQWWAFGIMALFGFGWMARRELRDERGIPRGPSVALGDLLPDEDGRVRTPRRRRVSDEDTEDALIDAQLH</sequence>
<evidence type="ECO:0000256" key="5">
    <source>
        <dbReference type="ARBA" id="ARBA00023136"/>
    </source>
</evidence>
<dbReference type="RefSeq" id="WP_168629436.1">
    <property type="nucleotide sequence ID" value="NZ_BONL01000012.1"/>
</dbReference>
<keyword evidence="3 6" id="KW-0812">Transmembrane</keyword>
<evidence type="ECO:0000313" key="8">
    <source>
        <dbReference type="EMBL" id="NKY22340.1"/>
    </source>
</evidence>
<evidence type="ECO:0000256" key="4">
    <source>
        <dbReference type="ARBA" id="ARBA00022989"/>
    </source>
</evidence>
<dbReference type="InterPro" id="IPR002994">
    <property type="entry name" value="Surf1/Shy1"/>
</dbReference>
<reference evidence="8 9" key="1">
    <citation type="submission" date="2020-04" db="EMBL/GenBank/DDBJ databases">
        <title>MicrobeNet Type strains.</title>
        <authorList>
            <person name="Nicholson A.C."/>
        </authorList>
    </citation>
    <scope>NUCLEOTIDE SEQUENCE [LARGE SCALE GENOMIC DNA]</scope>
    <source>
        <strain evidence="8 9">ATCC BAA-788</strain>
    </source>
</reference>
<dbReference type="GO" id="GO:0005886">
    <property type="term" value="C:plasma membrane"/>
    <property type="evidence" value="ECO:0007669"/>
    <property type="project" value="UniProtKB-SubCell"/>
</dbReference>
<name>A0A7X6KV11_9CELL</name>
<dbReference type="PANTHER" id="PTHR23427:SF2">
    <property type="entry name" value="SURFEIT LOCUS PROTEIN 1"/>
    <property type="match status" value="1"/>
</dbReference>
<keyword evidence="4 6" id="KW-1133">Transmembrane helix</keyword>
<evidence type="ECO:0000256" key="7">
    <source>
        <dbReference type="SAM" id="MobiDB-lite"/>
    </source>
</evidence>
<dbReference type="AlphaFoldDB" id="A0A7X6KV11"/>
<dbReference type="Pfam" id="PF02104">
    <property type="entry name" value="SURF1"/>
    <property type="match status" value="1"/>
</dbReference>
<comment type="subcellular location">
    <subcellularLocation>
        <location evidence="6">Cell membrane</location>
        <topology evidence="6">Multi-pass membrane protein</topology>
    </subcellularLocation>
    <subcellularLocation>
        <location evidence="1">Membrane</location>
    </subcellularLocation>
</comment>
<keyword evidence="5 6" id="KW-0472">Membrane</keyword>